<evidence type="ECO:0000313" key="2">
    <source>
        <dbReference type="Proteomes" id="UP001159363"/>
    </source>
</evidence>
<gene>
    <name evidence="1" type="ORF">PR048_032404</name>
</gene>
<comment type="caution">
    <text evidence="1">The sequence shown here is derived from an EMBL/GenBank/DDBJ whole genome shotgun (WGS) entry which is preliminary data.</text>
</comment>
<name>A0ABQ9G239_9NEOP</name>
<dbReference type="EMBL" id="JARBHB010000016">
    <property type="protein sequence ID" value="KAJ8866545.1"/>
    <property type="molecule type" value="Genomic_DNA"/>
</dbReference>
<dbReference type="Proteomes" id="UP001159363">
    <property type="component" value="Chromosome 15"/>
</dbReference>
<organism evidence="1 2">
    <name type="scientific">Dryococelus australis</name>
    <dbReference type="NCBI Taxonomy" id="614101"/>
    <lineage>
        <taxon>Eukaryota</taxon>
        <taxon>Metazoa</taxon>
        <taxon>Ecdysozoa</taxon>
        <taxon>Arthropoda</taxon>
        <taxon>Hexapoda</taxon>
        <taxon>Insecta</taxon>
        <taxon>Pterygota</taxon>
        <taxon>Neoptera</taxon>
        <taxon>Polyneoptera</taxon>
        <taxon>Phasmatodea</taxon>
        <taxon>Verophasmatodea</taxon>
        <taxon>Anareolatae</taxon>
        <taxon>Phasmatidae</taxon>
        <taxon>Eurycanthinae</taxon>
        <taxon>Dryococelus</taxon>
    </lineage>
</organism>
<evidence type="ECO:0000313" key="1">
    <source>
        <dbReference type="EMBL" id="KAJ8866545.1"/>
    </source>
</evidence>
<accession>A0ABQ9G239</accession>
<reference evidence="1 2" key="1">
    <citation type="submission" date="2023-02" db="EMBL/GenBank/DDBJ databases">
        <title>LHISI_Scaffold_Assembly.</title>
        <authorList>
            <person name="Stuart O.P."/>
            <person name="Cleave R."/>
            <person name="Magrath M.J.L."/>
            <person name="Mikheyev A.S."/>
        </authorList>
    </citation>
    <scope>NUCLEOTIDE SEQUENCE [LARGE SCALE GENOMIC DNA]</scope>
    <source>
        <strain evidence="1">Daus_M_001</strain>
        <tissue evidence="1">Leg muscle</tissue>
    </source>
</reference>
<sequence length="192" mass="22184">MFFFSPGSDKKIRLAECEEITGDEAEECNTVEIVAQKECSIPSTSQYDEIASARNNSKDIFAARLQHGAYDITHNKTHQPDHILPNTEERWLRHFHSKHKESTEKIYLLPQTPIVNQLNKTLSEQQQKKNHIAPREILTTAKYLTHQGLAFRSYDDISGNFDQILDLRTNVIPELQHFSKNKKNFASCKMQN</sequence>
<protein>
    <submittedName>
        <fullName evidence="1">Uncharacterized protein</fullName>
    </submittedName>
</protein>
<proteinExistence type="predicted"/>
<keyword evidence="2" id="KW-1185">Reference proteome</keyword>